<dbReference type="Proteomes" id="UP001168146">
    <property type="component" value="Unassembled WGS sequence"/>
</dbReference>
<evidence type="ECO:0000313" key="2">
    <source>
        <dbReference type="EMBL" id="KAK0309157.1"/>
    </source>
</evidence>
<dbReference type="GO" id="GO:0006357">
    <property type="term" value="P:regulation of transcription by RNA polymerase II"/>
    <property type="evidence" value="ECO:0007669"/>
    <property type="project" value="InterPro"/>
</dbReference>
<protein>
    <submittedName>
        <fullName evidence="2">RNA polymerase II C-terminal domain kinase beta subunit</fullName>
        <ecNumber evidence="2">3.2.1.21</ecNumber>
    </submittedName>
</protein>
<sequence length="1005" mass="113319">MPPPALPLQKRRKRSKSPHTAVILASSAEHAARITSQLDKMGALKRMSNGEAKTIGPHPSTIRVAARYASQAAVESALHPAAVLDLQERSLAEAREDSVRLQGVTWLDTTRRALQLPIRTFTTACSHFHYFRLAHPGAMDYAWSDAAAAALLVSCKAEDTLKKSRDILAAAYNVKAGSHDALSADDVVFEAPSRVVIGLERLMLESSSFDFRSKYPHKLLVKVCKDLPESEEKKAVSSVAWSVVTDLHRTFAPLKQSTATVALASLELAAHLQASASGNGTGLAKEQIQGVDVGKWSSSREEVMETLLDLLDLYTHHTSSTIVGTKYSLDDFLRIRLALNKECHDNGVPRFTVAPERSVSLGQQGATLRVANGHPTPVSPPQPGTQPAQTQQSTSGILPYSAIPEGGGTLRFMLNPQLAAEEKTEVQKFYVEEWEEYDEEIEVPIPASARPAKVRSPSKDRHSNHGSRDNGRDRVRSERHPPRPAREREREPDLLSRQSSIDDRRPPPAEERRSADERRSREDLRERDHDRERERPRDRDRERDRRDRDHERDRVRTRERDRDRERRYDDQRYDDRDRLRKAPNSSHADVERGAGNSVPTRATAYLSHYALQAAVRVWEGTLEVMRRSKMHDSDASYQESRTASTRRKQFQNDSTLKGISAASFTLDLDIELTENDRHAKMGLHQALTTRRRSSFSGSTYNDPNEWKTTIPGRNILSTTSFTAIDAIQCYLPGLANAMIQWQCDGDCAINELVYNSEASNASSGRTRGLSDDYLALIFTKLVNHILQNVASPNAMYNRLLMLLRQQLAADEQDAWAGSWGPDANERTFGLFSAFGEISYQTRSLWLGQVMHEFFLNYFNHLVSNDDTTVNLEWAMCIRDSGMTNKDKRECLRLLESADPDLPDELRRIPLRNGYGNSRLLYDPADEFRTNLRGRRARDLSSTSSLRSFGNRRGSPFDGRIRYRRPRSVLDLRRADRLEDQVQDVLEAANTLQVASRELARVAGQV</sequence>
<comment type="caution">
    <text evidence="2">The sequence shown here is derived from an EMBL/GenBank/DDBJ whole genome shotgun (WGS) entry which is preliminary data.</text>
</comment>
<keyword evidence="2" id="KW-0326">Glycosidase</keyword>
<dbReference type="InterPro" id="IPR036915">
    <property type="entry name" value="Cyclin-like_sf"/>
</dbReference>
<feature type="compositionally biased region" description="Basic and acidic residues" evidence="1">
    <location>
        <begin position="457"/>
        <end position="580"/>
    </location>
</feature>
<keyword evidence="2" id="KW-0378">Hydrolase</keyword>
<feature type="region of interest" description="Disordered" evidence="1">
    <location>
        <begin position="369"/>
        <end position="402"/>
    </location>
</feature>
<proteinExistence type="predicted"/>
<name>A0AAN6F881_9PEZI</name>
<accession>A0AAN6F881</accession>
<reference evidence="2" key="1">
    <citation type="submission" date="2021-12" db="EMBL/GenBank/DDBJ databases">
        <title>Black yeast isolated from Biological Soil Crust.</title>
        <authorList>
            <person name="Kurbessoian T."/>
        </authorList>
    </citation>
    <scope>NUCLEOTIDE SEQUENCE</scope>
    <source>
        <strain evidence="2">CCFEE 5208</strain>
    </source>
</reference>
<evidence type="ECO:0000313" key="3">
    <source>
        <dbReference type="Proteomes" id="UP001168146"/>
    </source>
</evidence>
<dbReference type="EC" id="3.2.1.21" evidence="2"/>
<dbReference type="GO" id="GO:0008422">
    <property type="term" value="F:beta-glucosidase activity"/>
    <property type="evidence" value="ECO:0007669"/>
    <property type="project" value="UniProtKB-EC"/>
</dbReference>
<dbReference type="AlphaFoldDB" id="A0AAN6F881"/>
<organism evidence="2 3">
    <name type="scientific">Friedmanniomyces endolithicus</name>
    <dbReference type="NCBI Taxonomy" id="329885"/>
    <lineage>
        <taxon>Eukaryota</taxon>
        <taxon>Fungi</taxon>
        <taxon>Dikarya</taxon>
        <taxon>Ascomycota</taxon>
        <taxon>Pezizomycotina</taxon>
        <taxon>Dothideomycetes</taxon>
        <taxon>Dothideomycetidae</taxon>
        <taxon>Mycosphaerellales</taxon>
        <taxon>Teratosphaeriaceae</taxon>
        <taxon>Friedmanniomyces</taxon>
    </lineage>
</organism>
<keyword evidence="2" id="KW-0418">Kinase</keyword>
<dbReference type="EMBL" id="JASUXU010000082">
    <property type="protein sequence ID" value="KAK0309157.1"/>
    <property type="molecule type" value="Genomic_DNA"/>
</dbReference>
<dbReference type="CDD" id="cd20546">
    <property type="entry name" value="CYCLIN_SpCG1C_ScCTK2-like_rpt2"/>
    <property type="match status" value="1"/>
</dbReference>
<evidence type="ECO:0000256" key="1">
    <source>
        <dbReference type="SAM" id="MobiDB-lite"/>
    </source>
</evidence>
<keyword evidence="2" id="KW-0808">Transferase</keyword>
<dbReference type="SUPFAM" id="SSF47954">
    <property type="entry name" value="Cyclin-like"/>
    <property type="match status" value="2"/>
</dbReference>
<gene>
    <name evidence="2" type="primary">CTK2_1</name>
    <name evidence="2" type="ORF">LTR82_015209</name>
</gene>
<feature type="region of interest" description="Disordered" evidence="1">
    <location>
        <begin position="442"/>
        <end position="596"/>
    </location>
</feature>
<dbReference type="PANTHER" id="PTHR10026">
    <property type="entry name" value="CYCLIN"/>
    <property type="match status" value="1"/>
</dbReference>
<dbReference type="GO" id="GO:0016538">
    <property type="term" value="F:cyclin-dependent protein serine/threonine kinase regulator activity"/>
    <property type="evidence" value="ECO:0007669"/>
    <property type="project" value="InterPro"/>
</dbReference>
<dbReference type="Gene3D" id="1.10.472.10">
    <property type="entry name" value="Cyclin-like"/>
    <property type="match status" value="2"/>
</dbReference>
<feature type="region of interest" description="Disordered" evidence="1">
    <location>
        <begin position="629"/>
        <end position="651"/>
    </location>
</feature>
<feature type="compositionally biased region" description="Low complexity" evidence="1">
    <location>
        <begin position="385"/>
        <end position="396"/>
    </location>
</feature>
<dbReference type="GO" id="GO:0016301">
    <property type="term" value="F:kinase activity"/>
    <property type="evidence" value="ECO:0007669"/>
    <property type="project" value="UniProtKB-KW"/>
</dbReference>
<dbReference type="InterPro" id="IPR043198">
    <property type="entry name" value="Cyclin/Ssn8"/>
</dbReference>